<feature type="transmembrane region" description="Helical" evidence="1">
    <location>
        <begin position="6"/>
        <end position="29"/>
    </location>
</feature>
<dbReference type="AlphaFoldDB" id="A0A3Q7ED93"/>
<dbReference type="InParanoid" id="A0A3Q7ED93"/>
<proteinExistence type="predicted"/>
<evidence type="ECO:0000313" key="3">
    <source>
        <dbReference type="Proteomes" id="UP000004994"/>
    </source>
</evidence>
<dbReference type="Proteomes" id="UP000004994">
    <property type="component" value="Chromosome 1"/>
</dbReference>
<evidence type="ECO:0000313" key="2">
    <source>
        <dbReference type="EnsemblPlants" id="Solyc01g044565.1.1"/>
    </source>
</evidence>
<keyword evidence="1" id="KW-0812">Transmembrane</keyword>
<accession>A0A3Q7ED93</accession>
<reference evidence="2" key="2">
    <citation type="submission" date="2019-01" db="UniProtKB">
        <authorList>
            <consortium name="EnsemblPlants"/>
        </authorList>
    </citation>
    <scope>IDENTIFICATION</scope>
    <source>
        <strain evidence="2">cv. Heinz 1706</strain>
    </source>
</reference>
<keyword evidence="3" id="KW-1185">Reference proteome</keyword>
<evidence type="ECO:0000256" key="1">
    <source>
        <dbReference type="SAM" id="Phobius"/>
    </source>
</evidence>
<organism evidence="2">
    <name type="scientific">Solanum lycopersicum</name>
    <name type="common">Tomato</name>
    <name type="synonym">Lycopersicon esculentum</name>
    <dbReference type="NCBI Taxonomy" id="4081"/>
    <lineage>
        <taxon>Eukaryota</taxon>
        <taxon>Viridiplantae</taxon>
        <taxon>Streptophyta</taxon>
        <taxon>Embryophyta</taxon>
        <taxon>Tracheophyta</taxon>
        <taxon>Spermatophyta</taxon>
        <taxon>Magnoliopsida</taxon>
        <taxon>eudicotyledons</taxon>
        <taxon>Gunneridae</taxon>
        <taxon>Pentapetalae</taxon>
        <taxon>asterids</taxon>
        <taxon>lamiids</taxon>
        <taxon>Solanales</taxon>
        <taxon>Solanaceae</taxon>
        <taxon>Solanoideae</taxon>
        <taxon>Solaneae</taxon>
        <taxon>Solanum</taxon>
        <taxon>Solanum subgen. Lycopersicon</taxon>
    </lineage>
</organism>
<keyword evidence="1" id="KW-1133">Transmembrane helix</keyword>
<name>A0A3Q7ED93_SOLLC</name>
<sequence length="107" mass="11952">MLSAPTISLFLLCAVFFRQFVIFSTLINFSSSMRLSSERFAVPFPLIWKIKRAFGIGSKKKLGIAVGEVREFAKRIVREKLNERSSLDSAVGEAEAFFMVTCSSGFS</sequence>
<reference evidence="2" key="1">
    <citation type="journal article" date="2012" name="Nature">
        <title>The tomato genome sequence provides insights into fleshy fruit evolution.</title>
        <authorList>
            <consortium name="Tomato Genome Consortium"/>
        </authorList>
    </citation>
    <scope>NUCLEOTIDE SEQUENCE [LARGE SCALE GENOMIC DNA]</scope>
    <source>
        <strain evidence="2">cv. Heinz 1706</strain>
    </source>
</reference>
<dbReference type="EnsemblPlants" id="Solyc01g044565.1.1">
    <property type="protein sequence ID" value="Solyc01g044565.1.1"/>
    <property type="gene ID" value="Solyc01g044565.1"/>
</dbReference>
<dbReference type="SMR" id="A0A3Q7ED93"/>
<keyword evidence="1" id="KW-0472">Membrane</keyword>
<protein>
    <submittedName>
        <fullName evidence="2">Uncharacterized protein</fullName>
    </submittedName>
</protein>
<dbReference type="Gramene" id="Solyc01g044565.1.1">
    <property type="protein sequence ID" value="Solyc01g044565.1.1"/>
    <property type="gene ID" value="Solyc01g044565.1"/>
</dbReference>